<protein>
    <recommendedName>
        <fullName evidence="4">EamA domain-containing protein</fullName>
    </recommendedName>
</protein>
<feature type="transmembrane region" description="Helical" evidence="1">
    <location>
        <begin position="68"/>
        <end position="87"/>
    </location>
</feature>
<comment type="caution">
    <text evidence="2">The sequence shown here is derived from an EMBL/GenBank/DDBJ whole genome shotgun (WGS) entry which is preliminary data.</text>
</comment>
<evidence type="ECO:0000313" key="3">
    <source>
        <dbReference type="Proteomes" id="UP000229526"/>
    </source>
</evidence>
<accession>A0A2H0UMA9</accession>
<reference evidence="3" key="1">
    <citation type="submission" date="2017-09" db="EMBL/GenBank/DDBJ databases">
        <title>Depth-based differentiation of microbial function through sediment-hosted aquifers and enrichment of novel symbionts in the deep terrestrial subsurface.</title>
        <authorList>
            <person name="Probst A.J."/>
            <person name="Ladd B."/>
            <person name="Jarett J.K."/>
            <person name="Geller-Mcgrath D.E."/>
            <person name="Sieber C.M.K."/>
            <person name="Emerson J.B."/>
            <person name="Anantharaman K."/>
            <person name="Thomas B.C."/>
            <person name="Malmstrom R."/>
            <person name="Stieglmeier M."/>
            <person name="Klingl A."/>
            <person name="Woyke T."/>
            <person name="Ryan C.M."/>
            <person name="Banfield J.F."/>
        </authorList>
    </citation>
    <scope>NUCLEOTIDE SEQUENCE [LARGE SCALE GENOMIC DNA]</scope>
</reference>
<feature type="transmembrane region" description="Helical" evidence="1">
    <location>
        <begin position="99"/>
        <end position="119"/>
    </location>
</feature>
<sequence length="143" mass="15000">MCFPVEGNMNNPLALCLLTGLCFGSWPVVARWSGFPGSWIAVAVAACTLVVVGFTFNLQEGQATGRGVLIVLAAGTLNGLGMIMFGKLLGTPGLDASKYIPIVYGMLPAVSMVGMLVVFRDPAYATKFIGLALVCAGVWLINR</sequence>
<keyword evidence="1" id="KW-1133">Transmembrane helix</keyword>
<evidence type="ECO:0000256" key="1">
    <source>
        <dbReference type="SAM" id="Phobius"/>
    </source>
</evidence>
<dbReference type="EMBL" id="PFBD01000023">
    <property type="protein sequence ID" value="PIR86905.1"/>
    <property type="molecule type" value="Genomic_DNA"/>
</dbReference>
<feature type="transmembrane region" description="Helical" evidence="1">
    <location>
        <begin position="40"/>
        <end position="56"/>
    </location>
</feature>
<proteinExistence type="predicted"/>
<dbReference type="AlphaFoldDB" id="A0A2H0UMA9"/>
<feature type="transmembrane region" description="Helical" evidence="1">
    <location>
        <begin position="124"/>
        <end position="141"/>
    </location>
</feature>
<keyword evidence="1" id="KW-0472">Membrane</keyword>
<keyword evidence="1" id="KW-0812">Transmembrane</keyword>
<gene>
    <name evidence="2" type="ORF">COU11_03565</name>
</gene>
<dbReference type="Gene3D" id="1.10.3730.20">
    <property type="match status" value="1"/>
</dbReference>
<evidence type="ECO:0000313" key="2">
    <source>
        <dbReference type="EMBL" id="PIR86905.1"/>
    </source>
</evidence>
<organism evidence="2 3">
    <name type="scientific">Candidatus Harrisonbacteria bacterium CG10_big_fil_rev_8_21_14_0_10_49_15</name>
    <dbReference type="NCBI Taxonomy" id="1974587"/>
    <lineage>
        <taxon>Bacteria</taxon>
        <taxon>Candidatus Harrisoniibacteriota</taxon>
    </lineage>
</organism>
<name>A0A2H0UMA9_9BACT</name>
<evidence type="ECO:0008006" key="4">
    <source>
        <dbReference type="Google" id="ProtNLM"/>
    </source>
</evidence>
<dbReference type="Proteomes" id="UP000229526">
    <property type="component" value="Unassembled WGS sequence"/>
</dbReference>